<keyword evidence="4" id="KW-0812">Transmembrane</keyword>
<reference evidence="6" key="1">
    <citation type="submission" date="2018-08" db="EMBL/GenBank/DDBJ databases">
        <title>A genome reference for cultivated species of the human gut microbiota.</title>
        <authorList>
            <person name="Zou Y."/>
            <person name="Xue W."/>
            <person name="Luo G."/>
        </authorList>
    </citation>
    <scope>NUCLEOTIDE SEQUENCE [LARGE SCALE GENOMIC DNA]</scope>
    <source>
        <strain evidence="6">TF05-5AC</strain>
    </source>
</reference>
<proteinExistence type="predicted"/>
<keyword evidence="1" id="KW-0805">Transcription regulation</keyword>
<accession>A0A3E3I289</accession>
<evidence type="ECO:0000313" key="6">
    <source>
        <dbReference type="EMBL" id="RGE58776.1"/>
    </source>
</evidence>
<dbReference type="InterPro" id="IPR018060">
    <property type="entry name" value="HTH_AraC"/>
</dbReference>
<comment type="caution">
    <text evidence="6">The sequence shown here is derived from an EMBL/GenBank/DDBJ whole genome shotgun (WGS) entry which is preliminary data.</text>
</comment>
<dbReference type="InterPro" id="IPR009057">
    <property type="entry name" value="Homeodomain-like_sf"/>
</dbReference>
<dbReference type="SMART" id="SM00342">
    <property type="entry name" value="HTH_ARAC"/>
    <property type="match status" value="1"/>
</dbReference>
<dbReference type="SUPFAM" id="SSF51215">
    <property type="entry name" value="Regulatory protein AraC"/>
    <property type="match status" value="1"/>
</dbReference>
<dbReference type="GO" id="GO:0043565">
    <property type="term" value="F:sequence-specific DNA binding"/>
    <property type="evidence" value="ECO:0007669"/>
    <property type="project" value="InterPro"/>
</dbReference>
<keyword evidence="2" id="KW-0238">DNA-binding</keyword>
<keyword evidence="4" id="KW-1133">Transmembrane helix</keyword>
<dbReference type="InterPro" id="IPR037923">
    <property type="entry name" value="HTH-like"/>
</dbReference>
<evidence type="ECO:0000256" key="1">
    <source>
        <dbReference type="ARBA" id="ARBA00023015"/>
    </source>
</evidence>
<dbReference type="SUPFAM" id="SSF46689">
    <property type="entry name" value="Homeodomain-like"/>
    <property type="match status" value="2"/>
</dbReference>
<keyword evidence="3" id="KW-0804">Transcription</keyword>
<dbReference type="AlphaFoldDB" id="A0A3E3I289"/>
<protein>
    <submittedName>
        <fullName evidence="6">AraC family transcriptional regulator</fullName>
    </submittedName>
</protein>
<dbReference type="Pfam" id="PF12833">
    <property type="entry name" value="HTH_18"/>
    <property type="match status" value="1"/>
</dbReference>
<feature type="domain" description="HTH araC/xylS-type" evidence="5">
    <location>
        <begin position="234"/>
        <end position="332"/>
    </location>
</feature>
<evidence type="ECO:0000256" key="4">
    <source>
        <dbReference type="SAM" id="Phobius"/>
    </source>
</evidence>
<dbReference type="GO" id="GO:0003700">
    <property type="term" value="F:DNA-binding transcription factor activity"/>
    <property type="evidence" value="ECO:0007669"/>
    <property type="project" value="InterPro"/>
</dbReference>
<keyword evidence="7" id="KW-1185">Reference proteome</keyword>
<dbReference type="Proteomes" id="UP000260812">
    <property type="component" value="Unassembled WGS sequence"/>
</dbReference>
<gene>
    <name evidence="6" type="ORF">DXC51_15280</name>
</gene>
<feature type="transmembrane region" description="Helical" evidence="4">
    <location>
        <begin position="7"/>
        <end position="27"/>
    </location>
</feature>
<keyword evidence="4" id="KW-0472">Membrane</keyword>
<evidence type="ECO:0000256" key="2">
    <source>
        <dbReference type="ARBA" id="ARBA00023125"/>
    </source>
</evidence>
<evidence type="ECO:0000313" key="7">
    <source>
        <dbReference type="Proteomes" id="UP000260812"/>
    </source>
</evidence>
<organism evidence="6 7">
    <name type="scientific">Eisenbergiella massiliensis</name>
    <dbReference type="NCBI Taxonomy" id="1720294"/>
    <lineage>
        <taxon>Bacteria</taxon>
        <taxon>Bacillati</taxon>
        <taxon>Bacillota</taxon>
        <taxon>Clostridia</taxon>
        <taxon>Lachnospirales</taxon>
        <taxon>Lachnospiraceae</taxon>
        <taxon>Eisenbergiella</taxon>
    </lineage>
</organism>
<sequence length="356" mass="41756">MNPRIFYIIYALYCFFLHLLIYCYYNYTKPPLPIIKELKTMQKQSFQRFPIRYRPYDFPSRFPVLAFLGDNWTISVNSPEYLHFHNGLEIGHCISGNGQLFLAGQAPVPYEAEAFSILFPQVPHLAVRGLQESRWEYIYIDPKHFLESASDCGSDTWQIFYMLQEVPVIVTAASFPLLYHYLSRIFREFQEKEPLYQQAVHGLLFSLFSEINRITMSAADSVMSESGDSYSYIRSALSYLYAHYNEPFSVSGLAEHCCISESHLRRLFKNMVGISPLEYLQHYRIQQACHLIHLNQMPVSVIAQQVGYSSLSSFNRQFQQYMHMSPSEWKKEHLADATPHEVRSYDDHRTRHIFQI</sequence>
<dbReference type="PROSITE" id="PS01124">
    <property type="entry name" value="HTH_ARAC_FAMILY_2"/>
    <property type="match status" value="1"/>
</dbReference>
<dbReference type="Gene3D" id="1.10.10.60">
    <property type="entry name" value="Homeodomain-like"/>
    <property type="match status" value="2"/>
</dbReference>
<dbReference type="EMBL" id="QVLV01000010">
    <property type="protein sequence ID" value="RGE58776.1"/>
    <property type="molecule type" value="Genomic_DNA"/>
</dbReference>
<name>A0A3E3I289_9FIRM</name>
<dbReference type="PANTHER" id="PTHR43280">
    <property type="entry name" value="ARAC-FAMILY TRANSCRIPTIONAL REGULATOR"/>
    <property type="match status" value="1"/>
</dbReference>
<evidence type="ECO:0000259" key="5">
    <source>
        <dbReference type="PROSITE" id="PS01124"/>
    </source>
</evidence>
<evidence type="ECO:0000256" key="3">
    <source>
        <dbReference type="ARBA" id="ARBA00023163"/>
    </source>
</evidence>
<dbReference type="PANTHER" id="PTHR43280:SF28">
    <property type="entry name" value="HTH-TYPE TRANSCRIPTIONAL ACTIVATOR RHAS"/>
    <property type="match status" value="1"/>
</dbReference>